<gene>
    <name evidence="2" type="ORF">GCM10009627_14240</name>
</gene>
<keyword evidence="1" id="KW-0812">Transmembrane</keyword>
<dbReference type="EMBL" id="BAAAJX010000005">
    <property type="protein sequence ID" value="GAA1493078.1"/>
    <property type="molecule type" value="Genomic_DNA"/>
</dbReference>
<proteinExistence type="predicted"/>
<protein>
    <recommendedName>
        <fullName evidence="4">ABC transporter permease</fullName>
    </recommendedName>
</protein>
<feature type="transmembrane region" description="Helical" evidence="1">
    <location>
        <begin position="119"/>
        <end position="141"/>
    </location>
</feature>
<dbReference type="RefSeq" id="WP_204606555.1">
    <property type="nucleotide sequence ID" value="NZ_BAAAJX010000005.1"/>
</dbReference>
<sequence>MIALARYVLARCLVSQRWVPPIVLFALTIGVFSSAGGDAIGTGSIAALILFPATTWVTISALHVDDVSQITIVGVSHGSMVRARIATLLTSFGCACFLAVLSVASAIATDPAHGAAGGIGRSLAGLLLINGLSALSGVALGQACARPMIPRAGLSWTLAVGLTVGLIAIPKSPLILVLAALSGAGRSAPWSEALPPAGLLVVGDVLLLGLTLWAYRRRSP</sequence>
<evidence type="ECO:0000256" key="1">
    <source>
        <dbReference type="SAM" id="Phobius"/>
    </source>
</evidence>
<name>A0ABP4K4W7_9MICO</name>
<feature type="transmembrane region" description="Helical" evidence="1">
    <location>
        <begin position="193"/>
        <end position="215"/>
    </location>
</feature>
<evidence type="ECO:0000313" key="3">
    <source>
        <dbReference type="Proteomes" id="UP001501742"/>
    </source>
</evidence>
<dbReference type="Proteomes" id="UP001501742">
    <property type="component" value="Unassembled WGS sequence"/>
</dbReference>
<keyword evidence="1" id="KW-0472">Membrane</keyword>
<evidence type="ECO:0000313" key="2">
    <source>
        <dbReference type="EMBL" id="GAA1493078.1"/>
    </source>
</evidence>
<feature type="transmembrane region" description="Helical" evidence="1">
    <location>
        <begin position="153"/>
        <end position="181"/>
    </location>
</feature>
<comment type="caution">
    <text evidence="2">The sequence shown here is derived from an EMBL/GenBank/DDBJ whole genome shotgun (WGS) entry which is preliminary data.</text>
</comment>
<feature type="transmembrane region" description="Helical" evidence="1">
    <location>
        <begin position="43"/>
        <end position="64"/>
    </location>
</feature>
<keyword evidence="3" id="KW-1185">Reference proteome</keyword>
<evidence type="ECO:0008006" key="4">
    <source>
        <dbReference type="Google" id="ProtNLM"/>
    </source>
</evidence>
<feature type="transmembrane region" description="Helical" evidence="1">
    <location>
        <begin position="85"/>
        <end position="107"/>
    </location>
</feature>
<reference evidence="3" key="1">
    <citation type="journal article" date="2019" name="Int. J. Syst. Evol. Microbiol.">
        <title>The Global Catalogue of Microorganisms (GCM) 10K type strain sequencing project: providing services to taxonomists for standard genome sequencing and annotation.</title>
        <authorList>
            <consortium name="The Broad Institute Genomics Platform"/>
            <consortium name="The Broad Institute Genome Sequencing Center for Infectious Disease"/>
            <person name="Wu L."/>
            <person name="Ma J."/>
        </authorList>
    </citation>
    <scope>NUCLEOTIDE SEQUENCE [LARGE SCALE GENOMIC DNA]</scope>
    <source>
        <strain evidence="3">JCM 12140</strain>
    </source>
</reference>
<feature type="transmembrane region" description="Helical" evidence="1">
    <location>
        <begin position="18"/>
        <end position="37"/>
    </location>
</feature>
<keyword evidence="1" id="KW-1133">Transmembrane helix</keyword>
<accession>A0ABP4K4W7</accession>
<organism evidence="2 3">
    <name type="scientific">Curtobacterium herbarum</name>
    <dbReference type="NCBI Taxonomy" id="150122"/>
    <lineage>
        <taxon>Bacteria</taxon>
        <taxon>Bacillati</taxon>
        <taxon>Actinomycetota</taxon>
        <taxon>Actinomycetes</taxon>
        <taxon>Micrococcales</taxon>
        <taxon>Microbacteriaceae</taxon>
        <taxon>Curtobacterium</taxon>
    </lineage>
</organism>